<name>A0A9W7TQ29_TRIRA</name>
<evidence type="ECO:0000313" key="2">
    <source>
        <dbReference type="Proteomes" id="UP001059041"/>
    </source>
</evidence>
<keyword evidence="2" id="KW-1185">Reference proteome</keyword>
<dbReference type="EMBL" id="JAFHDT010000014">
    <property type="protein sequence ID" value="KAI7800496.1"/>
    <property type="molecule type" value="Genomic_DNA"/>
</dbReference>
<proteinExistence type="predicted"/>
<gene>
    <name evidence="1" type="ORF">IRJ41_004619</name>
</gene>
<comment type="caution">
    <text evidence="1">The sequence shown here is derived from an EMBL/GenBank/DDBJ whole genome shotgun (WGS) entry which is preliminary data.</text>
</comment>
<dbReference type="Proteomes" id="UP001059041">
    <property type="component" value="Linkage Group LG14"/>
</dbReference>
<dbReference type="AlphaFoldDB" id="A0A9W7TQ29"/>
<accession>A0A9W7TQ29</accession>
<sequence>MGYRDCCRERSDFPLSVKTDLRLGRVPAVPSCPTEVRLTAMDYREKKVTNPSFILWLMILASTTLDIHTKAGGSRERHLCSRGQRGEEVGDGVKPPSWMCLRSRDIGVGLRVRGGEAYLNQAWLSSIRETEPASGTPPLVEAARVRAKGDYSRSALADTGRHCYPPDLLGAVLEMSASLLTLRCPDRKVDSRPLAFISFMSFRSAPLPANISVMAQERHLDIEQEEEKETLKTKMGHGSCKSHLYHLDYGNVYLAVLRDN</sequence>
<reference evidence="1" key="1">
    <citation type="submission" date="2021-02" db="EMBL/GenBank/DDBJ databases">
        <title>Comparative genomics reveals that relaxation of natural selection precedes convergent phenotypic evolution of cavefish.</title>
        <authorList>
            <person name="Peng Z."/>
        </authorList>
    </citation>
    <scope>NUCLEOTIDE SEQUENCE</scope>
    <source>
        <tissue evidence="1">Muscle</tissue>
    </source>
</reference>
<organism evidence="1 2">
    <name type="scientific">Triplophysa rosa</name>
    <name type="common">Cave loach</name>
    <dbReference type="NCBI Taxonomy" id="992332"/>
    <lineage>
        <taxon>Eukaryota</taxon>
        <taxon>Metazoa</taxon>
        <taxon>Chordata</taxon>
        <taxon>Craniata</taxon>
        <taxon>Vertebrata</taxon>
        <taxon>Euteleostomi</taxon>
        <taxon>Actinopterygii</taxon>
        <taxon>Neopterygii</taxon>
        <taxon>Teleostei</taxon>
        <taxon>Ostariophysi</taxon>
        <taxon>Cypriniformes</taxon>
        <taxon>Nemacheilidae</taxon>
        <taxon>Triplophysa</taxon>
    </lineage>
</organism>
<evidence type="ECO:0000313" key="1">
    <source>
        <dbReference type="EMBL" id="KAI7800496.1"/>
    </source>
</evidence>
<protein>
    <submittedName>
        <fullName evidence="1">Uncharacterized protein</fullName>
    </submittedName>
</protein>